<proteinExistence type="predicted"/>
<dbReference type="EMBL" id="JAUTXU010000073">
    <property type="protein sequence ID" value="KAK3711866.1"/>
    <property type="molecule type" value="Genomic_DNA"/>
</dbReference>
<accession>A0ACC3NAS2</accession>
<keyword evidence="2" id="KW-1185">Reference proteome</keyword>
<evidence type="ECO:0000313" key="1">
    <source>
        <dbReference type="EMBL" id="KAK3711866.1"/>
    </source>
</evidence>
<gene>
    <name evidence="1" type="ORF">LTR37_009384</name>
</gene>
<organism evidence="1 2">
    <name type="scientific">Vermiconidia calcicola</name>
    <dbReference type="NCBI Taxonomy" id="1690605"/>
    <lineage>
        <taxon>Eukaryota</taxon>
        <taxon>Fungi</taxon>
        <taxon>Dikarya</taxon>
        <taxon>Ascomycota</taxon>
        <taxon>Pezizomycotina</taxon>
        <taxon>Dothideomycetes</taxon>
        <taxon>Dothideomycetidae</taxon>
        <taxon>Mycosphaerellales</taxon>
        <taxon>Extremaceae</taxon>
        <taxon>Vermiconidia</taxon>
    </lineage>
</organism>
<reference evidence="1" key="1">
    <citation type="submission" date="2023-07" db="EMBL/GenBank/DDBJ databases">
        <title>Black Yeasts Isolated from many extreme environments.</title>
        <authorList>
            <person name="Coleine C."/>
            <person name="Stajich J.E."/>
            <person name="Selbmann L."/>
        </authorList>
    </citation>
    <scope>NUCLEOTIDE SEQUENCE</scope>
    <source>
        <strain evidence="1">CCFEE 5714</strain>
    </source>
</reference>
<comment type="caution">
    <text evidence="1">The sequence shown here is derived from an EMBL/GenBank/DDBJ whole genome shotgun (WGS) entry which is preliminary data.</text>
</comment>
<evidence type="ECO:0000313" key="2">
    <source>
        <dbReference type="Proteomes" id="UP001281147"/>
    </source>
</evidence>
<dbReference type="Proteomes" id="UP001281147">
    <property type="component" value="Unassembled WGS sequence"/>
</dbReference>
<name>A0ACC3NAS2_9PEZI</name>
<protein>
    <submittedName>
        <fullName evidence="1">Uncharacterized protein</fullName>
    </submittedName>
</protein>
<sequence>MRVFVTGAAGFIGQAVVQDLLKHGHHVLGLARSDTSAEAVKKAGAEVHRGDIEDLESLKAGARSADGVIHLAFLHDFTDYPRACSVDRAAITAMAEAMTGTSKSLVITSGTLHLHEGQLQTEDSGAEPGHPFSERAKSEDLNGFVTMVGDGSNRWPAIHRFDAAELFRLAVEKGSSGAIYHGVAEQGIAVKDILGTIGKRLQIPVDAKSVEEAGALIGFFAGVVGRDNYVSNDKTQEELSWRPRQLGLLADMEENYFS</sequence>